<protein>
    <submittedName>
        <fullName evidence="2">Enoyl-CoA hydratase</fullName>
    </submittedName>
</protein>
<accession>A0A109LCC5</accession>
<name>A0A109LCC5_PSEFL</name>
<dbReference type="InterPro" id="IPR014748">
    <property type="entry name" value="Enoyl-CoA_hydra_C"/>
</dbReference>
<dbReference type="InterPro" id="IPR029045">
    <property type="entry name" value="ClpP/crotonase-like_dom_sf"/>
</dbReference>
<dbReference type="Proteomes" id="UP000061348">
    <property type="component" value="Unassembled WGS sequence"/>
</dbReference>
<sequence>MASEDLLPRAIELANRIARQAPLGVQATLMSARLARMEGEAVAAAALPPMVDKLLNSEDAKEGVRAMVEKRPGVFKGI</sequence>
<dbReference type="PATRIC" id="fig|294.194.peg.5640"/>
<dbReference type="AlphaFoldDB" id="A0A109LCC5"/>
<evidence type="ECO:0000256" key="1">
    <source>
        <dbReference type="ARBA" id="ARBA00005254"/>
    </source>
</evidence>
<evidence type="ECO:0000313" key="2">
    <source>
        <dbReference type="EMBL" id="KWV85147.1"/>
    </source>
</evidence>
<dbReference type="SUPFAM" id="SSF52096">
    <property type="entry name" value="ClpP/crotonase"/>
    <property type="match status" value="1"/>
</dbReference>
<gene>
    <name evidence="2" type="ORF">PFLmoz3_05091</name>
</gene>
<dbReference type="EMBL" id="LCYA01000138">
    <property type="protein sequence ID" value="KWV85147.1"/>
    <property type="molecule type" value="Genomic_DNA"/>
</dbReference>
<comment type="caution">
    <text evidence="2">The sequence shown here is derived from an EMBL/GenBank/DDBJ whole genome shotgun (WGS) entry which is preliminary data.</text>
</comment>
<organism evidence="2 3">
    <name type="scientific">Pseudomonas fluorescens</name>
    <dbReference type="NCBI Taxonomy" id="294"/>
    <lineage>
        <taxon>Bacteria</taxon>
        <taxon>Pseudomonadati</taxon>
        <taxon>Pseudomonadota</taxon>
        <taxon>Gammaproteobacteria</taxon>
        <taxon>Pseudomonadales</taxon>
        <taxon>Pseudomonadaceae</taxon>
        <taxon>Pseudomonas</taxon>
    </lineage>
</organism>
<proteinExistence type="inferred from homology"/>
<dbReference type="Gene3D" id="1.10.12.10">
    <property type="entry name" value="Lyase 2-enoyl-coa Hydratase, Chain A, domain 2"/>
    <property type="match status" value="1"/>
</dbReference>
<comment type="similarity">
    <text evidence="1">Belongs to the enoyl-CoA hydratase/isomerase family.</text>
</comment>
<reference evidence="2 3" key="1">
    <citation type="submission" date="2015-05" db="EMBL/GenBank/DDBJ databases">
        <title>A genomic and transcriptomic approach to investigate the blue pigment phenotype in Pseudomonas fluorescens.</title>
        <authorList>
            <person name="Andreani N.A."/>
            <person name="Cardazzo B."/>
        </authorList>
    </citation>
    <scope>NUCLEOTIDE SEQUENCE [LARGE SCALE GENOMIC DNA]</scope>
    <source>
        <strain evidence="2 3">Ps_22</strain>
    </source>
</reference>
<evidence type="ECO:0000313" key="3">
    <source>
        <dbReference type="Proteomes" id="UP000061348"/>
    </source>
</evidence>